<protein>
    <submittedName>
        <fullName evidence="1">Putative secreted protein</fullName>
    </submittedName>
</protein>
<reference evidence="1" key="1">
    <citation type="submission" date="2019-12" db="EMBL/GenBank/DDBJ databases">
        <title>An insight into the sialome of adult female Ixodes ricinus ticks feeding for 6 days.</title>
        <authorList>
            <person name="Perner J."/>
            <person name="Ribeiro J.M.C."/>
        </authorList>
    </citation>
    <scope>NUCLEOTIDE SEQUENCE</scope>
    <source>
        <strain evidence="1">Semi-engorged</strain>
        <tissue evidence="1">Salivary glands</tissue>
    </source>
</reference>
<organism evidence="1">
    <name type="scientific">Ixodes ricinus</name>
    <name type="common">Common tick</name>
    <name type="synonym">Acarus ricinus</name>
    <dbReference type="NCBI Taxonomy" id="34613"/>
    <lineage>
        <taxon>Eukaryota</taxon>
        <taxon>Metazoa</taxon>
        <taxon>Ecdysozoa</taxon>
        <taxon>Arthropoda</taxon>
        <taxon>Chelicerata</taxon>
        <taxon>Arachnida</taxon>
        <taxon>Acari</taxon>
        <taxon>Parasitiformes</taxon>
        <taxon>Ixodida</taxon>
        <taxon>Ixodoidea</taxon>
        <taxon>Ixodidae</taxon>
        <taxon>Ixodinae</taxon>
        <taxon>Ixodes</taxon>
    </lineage>
</organism>
<evidence type="ECO:0000313" key="1">
    <source>
        <dbReference type="EMBL" id="MXU88087.1"/>
    </source>
</evidence>
<accession>A0A6B0UEU5</accession>
<dbReference type="EMBL" id="GIFC01006004">
    <property type="protein sequence ID" value="MXU88087.1"/>
    <property type="molecule type" value="Transcribed_RNA"/>
</dbReference>
<dbReference type="AlphaFoldDB" id="A0A6B0UEU5"/>
<name>A0A6B0UEU5_IXORI</name>
<proteinExistence type="predicted"/>
<sequence length="100" mass="10680">MLCQTLAGLQLPRWGLDLVVFLIVAGTHPAGLLGISKALHRLVASIGVALDADGQRTRVTFLPLFTLLAVTQGSGSSMVGHSSWHAVDVNHETNSKHHYT</sequence>